<evidence type="ECO:0000256" key="8">
    <source>
        <dbReference type="ARBA" id="ARBA00023136"/>
    </source>
</evidence>
<comment type="function">
    <text evidence="9">Converts cobyric acid to cobinamide by the addition of aminopropanol on the F carboxylic group.</text>
</comment>
<dbReference type="Proteomes" id="UP000324298">
    <property type="component" value="Unassembled WGS sequence"/>
</dbReference>
<dbReference type="PANTHER" id="PTHR34308:SF1">
    <property type="entry name" value="COBALAMIN BIOSYNTHESIS PROTEIN CBIB"/>
    <property type="match status" value="1"/>
</dbReference>
<comment type="pathway">
    <text evidence="2 9">Cofactor biosynthesis; adenosylcobalamin biosynthesis.</text>
</comment>
<feature type="transmembrane region" description="Helical" evidence="9">
    <location>
        <begin position="296"/>
        <end position="315"/>
    </location>
</feature>
<dbReference type="GO" id="GO:0015420">
    <property type="term" value="F:ABC-type vitamin B12 transporter activity"/>
    <property type="evidence" value="ECO:0007669"/>
    <property type="project" value="UniProtKB-UniRule"/>
</dbReference>
<dbReference type="EMBL" id="SRSD01000003">
    <property type="protein sequence ID" value="KAA0893360.1"/>
    <property type="molecule type" value="Genomic_DNA"/>
</dbReference>
<evidence type="ECO:0000256" key="1">
    <source>
        <dbReference type="ARBA" id="ARBA00004651"/>
    </source>
</evidence>
<keyword evidence="7 9" id="KW-1133">Transmembrane helix</keyword>
<feature type="transmembrane region" description="Helical" evidence="9">
    <location>
        <begin position="53"/>
        <end position="72"/>
    </location>
</feature>
<keyword evidence="5 9" id="KW-0169">Cobalamin biosynthesis</keyword>
<keyword evidence="4 9" id="KW-1003">Cell membrane</keyword>
<evidence type="ECO:0000256" key="5">
    <source>
        <dbReference type="ARBA" id="ARBA00022573"/>
    </source>
</evidence>
<sequence>MTPAEPAVLILALALDLALGDPRRLPHPVVLIGRLIAFLESSLRKITRHERAAGIGLLLLTVGTSAATVWLALNGLTILGPLAGLLGAAYVSYTCLAARSLHRESALVADALMAGDREAARRNLSHIVGRDTHDLSDADIWRAVVETVAENTADGIVSPLFWLTLGGPVAGIAFKAVSTLDSMVGYKNERYLRLGWASARMDDLLNFLPARLTALLMIMASPLTGLSWRNAARITLRDRRNHPSPNSGHPEAAAAGALGVRLGGTASYGGTPSWKEPIGDPLLPLDGRAYRSMIRLMYATTLLMAAICIAAAWALKGFHVPQL</sequence>
<dbReference type="NCBIfam" id="TIGR00380">
    <property type="entry name" value="cobal_cbiB"/>
    <property type="match status" value="1"/>
</dbReference>
<keyword evidence="11" id="KW-1185">Reference proteome</keyword>
<dbReference type="RefSeq" id="WP_149306676.1">
    <property type="nucleotide sequence ID" value="NZ_SRSD01000003.1"/>
</dbReference>
<dbReference type="GO" id="GO:0005886">
    <property type="term" value="C:plasma membrane"/>
    <property type="evidence" value="ECO:0007669"/>
    <property type="project" value="UniProtKB-SubCell"/>
</dbReference>
<dbReference type="GO" id="GO:0048472">
    <property type="term" value="F:threonine-phosphate decarboxylase activity"/>
    <property type="evidence" value="ECO:0007669"/>
    <property type="project" value="InterPro"/>
</dbReference>
<evidence type="ECO:0000313" key="10">
    <source>
        <dbReference type="EMBL" id="KAA0893360.1"/>
    </source>
</evidence>
<comment type="caution">
    <text evidence="9">Lacks conserved residue(s) required for the propagation of feature annotation.</text>
</comment>
<keyword evidence="8 9" id="KW-0472">Membrane</keyword>
<dbReference type="HAMAP" id="MF_00024">
    <property type="entry name" value="CobD_CbiB"/>
    <property type="match status" value="1"/>
</dbReference>
<dbReference type="InterPro" id="IPR004485">
    <property type="entry name" value="Cobalamin_biosynth_CobD/CbiB"/>
</dbReference>
<name>A0A5A9XKR6_9BACT</name>
<dbReference type="AlphaFoldDB" id="A0A5A9XKR6"/>
<protein>
    <recommendedName>
        <fullName evidence="9">Cobalamin biosynthesis protein CobD</fullName>
    </recommendedName>
</protein>
<evidence type="ECO:0000256" key="7">
    <source>
        <dbReference type="ARBA" id="ARBA00022989"/>
    </source>
</evidence>
<evidence type="ECO:0000256" key="4">
    <source>
        <dbReference type="ARBA" id="ARBA00022475"/>
    </source>
</evidence>
<comment type="subcellular location">
    <subcellularLocation>
        <location evidence="1 9">Cell membrane</location>
        <topology evidence="1 9">Multi-pass membrane protein</topology>
    </subcellularLocation>
</comment>
<comment type="caution">
    <text evidence="10">The sequence shown here is derived from an EMBL/GenBank/DDBJ whole genome shotgun (WGS) entry which is preliminary data.</text>
</comment>
<dbReference type="GO" id="GO:0009236">
    <property type="term" value="P:cobalamin biosynthetic process"/>
    <property type="evidence" value="ECO:0007669"/>
    <property type="project" value="UniProtKB-UniRule"/>
</dbReference>
<organism evidence="10 11">
    <name type="scientific">Oryzomonas rubra</name>
    <dbReference type="NCBI Taxonomy" id="2509454"/>
    <lineage>
        <taxon>Bacteria</taxon>
        <taxon>Pseudomonadati</taxon>
        <taxon>Thermodesulfobacteriota</taxon>
        <taxon>Desulfuromonadia</taxon>
        <taxon>Geobacterales</taxon>
        <taxon>Geobacteraceae</taxon>
        <taxon>Oryzomonas</taxon>
    </lineage>
</organism>
<keyword evidence="6 9" id="KW-0812">Transmembrane</keyword>
<comment type="similarity">
    <text evidence="3 9">Belongs to the CobD/CbiB family.</text>
</comment>
<dbReference type="PANTHER" id="PTHR34308">
    <property type="entry name" value="COBALAMIN BIOSYNTHESIS PROTEIN CBIB"/>
    <property type="match status" value="1"/>
</dbReference>
<reference evidence="10 11" key="1">
    <citation type="submission" date="2019-04" db="EMBL/GenBank/DDBJ databases">
        <title>Geobacter ruber sp. nov., ferric-reducing bacteria isolated from paddy soil.</title>
        <authorList>
            <person name="Xu Z."/>
            <person name="Masuda Y."/>
            <person name="Itoh H."/>
            <person name="Senoo K."/>
        </authorList>
    </citation>
    <scope>NUCLEOTIDE SEQUENCE [LARGE SCALE GENOMIC DNA]</scope>
    <source>
        <strain evidence="10 11">Red88</strain>
    </source>
</reference>
<proteinExistence type="inferred from homology"/>
<feature type="transmembrane region" description="Helical" evidence="9">
    <location>
        <begin position="78"/>
        <end position="98"/>
    </location>
</feature>
<evidence type="ECO:0000313" key="11">
    <source>
        <dbReference type="Proteomes" id="UP000324298"/>
    </source>
</evidence>
<gene>
    <name evidence="9 10" type="primary">cobD</name>
    <name evidence="10" type="ORF">ET418_05975</name>
</gene>
<evidence type="ECO:0000256" key="9">
    <source>
        <dbReference type="HAMAP-Rule" id="MF_00024"/>
    </source>
</evidence>
<evidence type="ECO:0000256" key="2">
    <source>
        <dbReference type="ARBA" id="ARBA00004953"/>
    </source>
</evidence>
<evidence type="ECO:0000256" key="3">
    <source>
        <dbReference type="ARBA" id="ARBA00006263"/>
    </source>
</evidence>
<evidence type="ECO:0000256" key="6">
    <source>
        <dbReference type="ARBA" id="ARBA00022692"/>
    </source>
</evidence>
<dbReference type="Pfam" id="PF03186">
    <property type="entry name" value="CobD_Cbib"/>
    <property type="match status" value="1"/>
</dbReference>
<dbReference type="UniPathway" id="UPA00148"/>
<accession>A0A5A9XKR6</accession>
<dbReference type="OrthoDB" id="9811967at2"/>